<dbReference type="SUPFAM" id="SSF53335">
    <property type="entry name" value="S-adenosyl-L-methionine-dependent methyltransferases"/>
    <property type="match status" value="1"/>
</dbReference>
<proteinExistence type="predicted"/>
<accession>A0ABV5GU89</accession>
<reference evidence="2 3" key="1">
    <citation type="submission" date="2024-09" db="EMBL/GenBank/DDBJ databases">
        <authorList>
            <person name="Sun Q."/>
            <person name="Mori K."/>
        </authorList>
    </citation>
    <scope>NUCLEOTIDE SEQUENCE [LARGE SCALE GENOMIC DNA]</scope>
    <source>
        <strain evidence="2 3">CECT 7955</strain>
    </source>
</reference>
<keyword evidence="2" id="KW-0489">Methyltransferase</keyword>
<name>A0ABV5GU89_9FLAO</name>
<evidence type="ECO:0000313" key="3">
    <source>
        <dbReference type="Proteomes" id="UP001589607"/>
    </source>
</evidence>
<dbReference type="CDD" id="cd02440">
    <property type="entry name" value="AdoMet_MTases"/>
    <property type="match status" value="1"/>
</dbReference>
<dbReference type="GO" id="GO:0008168">
    <property type="term" value="F:methyltransferase activity"/>
    <property type="evidence" value="ECO:0007669"/>
    <property type="project" value="UniProtKB-KW"/>
</dbReference>
<dbReference type="PANTHER" id="PTHR43861">
    <property type="entry name" value="TRANS-ACONITATE 2-METHYLTRANSFERASE-RELATED"/>
    <property type="match status" value="1"/>
</dbReference>
<dbReference type="GO" id="GO:0032259">
    <property type="term" value="P:methylation"/>
    <property type="evidence" value="ECO:0007669"/>
    <property type="project" value="UniProtKB-KW"/>
</dbReference>
<dbReference type="Gene3D" id="3.40.50.150">
    <property type="entry name" value="Vaccinia Virus protein VP39"/>
    <property type="match status" value="1"/>
</dbReference>
<dbReference type="Proteomes" id="UP001589607">
    <property type="component" value="Unassembled WGS sequence"/>
</dbReference>
<dbReference type="InterPro" id="IPR013216">
    <property type="entry name" value="Methyltransf_11"/>
</dbReference>
<dbReference type="InterPro" id="IPR029063">
    <property type="entry name" value="SAM-dependent_MTases_sf"/>
</dbReference>
<evidence type="ECO:0000313" key="2">
    <source>
        <dbReference type="EMBL" id="MFB9098819.1"/>
    </source>
</evidence>
<sequence length="224" mass="26163">MNNEIKNYYDELATTYDENRFGNSYGKFIDEQERTFLLAHLPKSNDFSILDLGCGTGRLLEFANFGVDVSEKMIEIAKNKFSDKEFKIGSISSIPYDDDFFDTIFSFHVIMHLDKTSTLDFLKESRLKLKTKGNLIFDFPSKKRRLLTNYKADNWHGANHFSIDEIKEVIGEESVINTIRGVLFLPIHRIPIRFRKFVLKLDDLLCNSFLKEYASYLIIELKKK</sequence>
<keyword evidence="2" id="KW-0808">Transferase</keyword>
<dbReference type="Pfam" id="PF08241">
    <property type="entry name" value="Methyltransf_11"/>
    <property type="match status" value="1"/>
</dbReference>
<feature type="domain" description="Methyltransferase type 11" evidence="1">
    <location>
        <begin position="50"/>
        <end position="137"/>
    </location>
</feature>
<organism evidence="2 3">
    <name type="scientific">Flavobacterium jumunjinense</name>
    <dbReference type="NCBI Taxonomy" id="998845"/>
    <lineage>
        <taxon>Bacteria</taxon>
        <taxon>Pseudomonadati</taxon>
        <taxon>Bacteroidota</taxon>
        <taxon>Flavobacteriia</taxon>
        <taxon>Flavobacteriales</taxon>
        <taxon>Flavobacteriaceae</taxon>
        <taxon>Flavobacterium</taxon>
    </lineage>
</organism>
<gene>
    <name evidence="2" type="ORF">ACFFVF_20120</name>
</gene>
<protein>
    <submittedName>
        <fullName evidence="2">Class I SAM-dependent DNA methyltransferase</fullName>
    </submittedName>
</protein>
<comment type="caution">
    <text evidence="2">The sequence shown here is derived from an EMBL/GenBank/DDBJ whole genome shotgun (WGS) entry which is preliminary data.</text>
</comment>
<dbReference type="EMBL" id="JBHMEY010000096">
    <property type="protein sequence ID" value="MFB9098819.1"/>
    <property type="molecule type" value="Genomic_DNA"/>
</dbReference>
<keyword evidence="3" id="KW-1185">Reference proteome</keyword>
<evidence type="ECO:0000259" key="1">
    <source>
        <dbReference type="Pfam" id="PF08241"/>
    </source>
</evidence>
<dbReference type="RefSeq" id="WP_236457158.1">
    <property type="nucleotide sequence ID" value="NZ_CBCSGE010000012.1"/>
</dbReference>